<keyword evidence="1" id="KW-0812">Transmembrane</keyword>
<evidence type="ECO:0000313" key="4">
    <source>
        <dbReference type="Proteomes" id="UP001597601"/>
    </source>
</evidence>
<sequence>MFKNSTLVILFLCVFCCFGAVGSAAGDDDFIKILKHRDKEVQKRQVVKYIRAYFRSKPVDSLPGRKAEISKQFSEYEFDNSTAFNYFIDHIYQVRIDRFGDAERSLVKAIELVSNIKDEYLLYVFYTELGFLQSDIGNLTGAVYSYSMARRQAMALENGTYLATVNVNLSDIFYHNGFYSQALSYLRQAQRLVIGLSGTDQLLVNTVYSNIADNYFKLGNADSVQKYHNLLRSTPNSAFNKYIFLKLTNYQLTLLKHDYKAAVKQILALKTDSLYQYSNNDDLLLVDAYYQAAMYDSAKTVIAGLFVHKSFKNHPEVKYHLYDLLGKIAEKQQDVKAAAYNFKMALQQSEEQINRLTHVNHISSQLKIDEAENAFNQKEGRYKRERLGLIYVLVISILIIAVIAMIFRANRKKRFYERLVFDAKKTELSFINSHEVRRHLSNLLGLIDVIRISDDKYKEYQQAEPMILHEAEALDVAIKNISEKLENDIDIIPPPKDEHSVLA</sequence>
<feature type="chain" id="PRO_5046401579" evidence="2">
    <location>
        <begin position="20"/>
        <end position="503"/>
    </location>
</feature>
<reference evidence="4" key="1">
    <citation type="journal article" date="2019" name="Int. J. Syst. Evol. Microbiol.">
        <title>The Global Catalogue of Microorganisms (GCM) 10K type strain sequencing project: providing services to taxonomists for standard genome sequencing and annotation.</title>
        <authorList>
            <consortium name="The Broad Institute Genomics Platform"/>
            <consortium name="The Broad Institute Genome Sequencing Center for Infectious Disease"/>
            <person name="Wu L."/>
            <person name="Ma J."/>
        </authorList>
    </citation>
    <scope>NUCLEOTIDE SEQUENCE [LARGE SCALE GENOMIC DNA]</scope>
    <source>
        <strain evidence="4">KCTC 52232</strain>
    </source>
</reference>
<evidence type="ECO:0000256" key="2">
    <source>
        <dbReference type="SAM" id="SignalP"/>
    </source>
</evidence>
<protein>
    <submittedName>
        <fullName evidence="3">Tetratricopeptide repeat protein</fullName>
    </submittedName>
</protein>
<dbReference type="SUPFAM" id="SSF48452">
    <property type="entry name" value="TPR-like"/>
    <property type="match status" value="1"/>
</dbReference>
<evidence type="ECO:0000256" key="1">
    <source>
        <dbReference type="SAM" id="Phobius"/>
    </source>
</evidence>
<dbReference type="EMBL" id="JBHUON010000037">
    <property type="protein sequence ID" value="MFD2866829.1"/>
    <property type="molecule type" value="Genomic_DNA"/>
</dbReference>
<dbReference type="InterPro" id="IPR011990">
    <property type="entry name" value="TPR-like_helical_dom_sf"/>
</dbReference>
<keyword evidence="4" id="KW-1185">Reference proteome</keyword>
<organism evidence="3 4">
    <name type="scientific">Mucilaginibacter antarcticus</name>
    <dbReference type="NCBI Taxonomy" id="1855725"/>
    <lineage>
        <taxon>Bacteria</taxon>
        <taxon>Pseudomonadati</taxon>
        <taxon>Bacteroidota</taxon>
        <taxon>Sphingobacteriia</taxon>
        <taxon>Sphingobacteriales</taxon>
        <taxon>Sphingobacteriaceae</taxon>
        <taxon>Mucilaginibacter</taxon>
    </lineage>
</organism>
<dbReference type="Gene3D" id="1.25.40.10">
    <property type="entry name" value="Tetratricopeptide repeat domain"/>
    <property type="match status" value="1"/>
</dbReference>
<name>A0ABW5XV40_9SPHI</name>
<proteinExistence type="predicted"/>
<keyword evidence="2" id="KW-0732">Signal</keyword>
<dbReference type="RefSeq" id="WP_377130474.1">
    <property type="nucleotide sequence ID" value="NZ_JBHUON010000037.1"/>
</dbReference>
<comment type="caution">
    <text evidence="3">The sequence shown here is derived from an EMBL/GenBank/DDBJ whole genome shotgun (WGS) entry which is preliminary data.</text>
</comment>
<gene>
    <name evidence="3" type="ORF">ACFSYC_19185</name>
</gene>
<keyword evidence="1" id="KW-1133">Transmembrane helix</keyword>
<feature type="transmembrane region" description="Helical" evidence="1">
    <location>
        <begin position="388"/>
        <end position="407"/>
    </location>
</feature>
<accession>A0ABW5XV40</accession>
<dbReference type="Proteomes" id="UP001597601">
    <property type="component" value="Unassembled WGS sequence"/>
</dbReference>
<feature type="signal peptide" evidence="2">
    <location>
        <begin position="1"/>
        <end position="19"/>
    </location>
</feature>
<keyword evidence="1" id="KW-0472">Membrane</keyword>
<evidence type="ECO:0000313" key="3">
    <source>
        <dbReference type="EMBL" id="MFD2866829.1"/>
    </source>
</evidence>